<keyword evidence="1" id="KW-1133">Transmembrane helix</keyword>
<sequence length="107" mass="12575">MRSDKEQDRDFSRKVGEKEERKIRSLRENKRSVWFGLGMMGMVGWSVAVPALLGVLTGLWLDKKYPQTFSWTLTLLVIGVFIGSIIAWYWVEKEDREIHNNKDQENE</sequence>
<dbReference type="EMBL" id="CP028136">
    <property type="protein sequence ID" value="AVR44435.1"/>
    <property type="molecule type" value="Genomic_DNA"/>
</dbReference>
<reference evidence="3" key="1">
    <citation type="submission" date="2018-03" db="EMBL/GenBank/DDBJ databases">
        <title>Gramella fulva sp. nov., isolated from a dry surface of tidal flat.</title>
        <authorList>
            <person name="Hwang S.H."/>
            <person name="Hwang W.M."/>
            <person name="Kang K."/>
            <person name="Ahn T.-Y."/>
        </authorList>
    </citation>
    <scope>NUCLEOTIDE SEQUENCE [LARGE SCALE GENOMIC DNA]</scope>
    <source>
        <strain evidence="3">SH35</strain>
    </source>
</reference>
<proteinExistence type="predicted"/>
<name>A0A2R3Z2G8_9FLAO</name>
<protein>
    <submittedName>
        <fullName evidence="2">ATP synthase subunit</fullName>
    </submittedName>
</protein>
<keyword evidence="1" id="KW-0472">Membrane</keyword>
<feature type="transmembrane region" description="Helical" evidence="1">
    <location>
        <begin position="33"/>
        <end position="56"/>
    </location>
</feature>
<dbReference type="InterPro" id="IPR036259">
    <property type="entry name" value="MFS_trans_sf"/>
</dbReference>
<keyword evidence="3" id="KW-1185">Reference proteome</keyword>
<evidence type="ECO:0000313" key="3">
    <source>
        <dbReference type="Proteomes" id="UP000241507"/>
    </source>
</evidence>
<feature type="transmembrane region" description="Helical" evidence="1">
    <location>
        <begin position="68"/>
        <end position="91"/>
    </location>
</feature>
<organism evidence="2 3">
    <name type="scientific">Christiangramia fulva</name>
    <dbReference type="NCBI Taxonomy" id="2126553"/>
    <lineage>
        <taxon>Bacteria</taxon>
        <taxon>Pseudomonadati</taxon>
        <taxon>Bacteroidota</taxon>
        <taxon>Flavobacteriia</taxon>
        <taxon>Flavobacteriales</taxon>
        <taxon>Flavobacteriaceae</taxon>
        <taxon>Christiangramia</taxon>
    </lineage>
</organism>
<dbReference type="AlphaFoldDB" id="A0A2R3Z2G8"/>
<dbReference type="Proteomes" id="UP000241507">
    <property type="component" value="Chromosome"/>
</dbReference>
<evidence type="ECO:0000256" key="1">
    <source>
        <dbReference type="SAM" id="Phobius"/>
    </source>
</evidence>
<evidence type="ECO:0000313" key="2">
    <source>
        <dbReference type="EMBL" id="AVR44435.1"/>
    </source>
</evidence>
<accession>A0A2R3Z2G8</accession>
<dbReference type="SUPFAM" id="SSF103473">
    <property type="entry name" value="MFS general substrate transporter"/>
    <property type="match status" value="1"/>
</dbReference>
<gene>
    <name evidence="2" type="ORF">C7S20_03705</name>
</gene>
<dbReference type="InterPro" id="IPR032820">
    <property type="entry name" value="ATPase_put"/>
</dbReference>
<dbReference type="OrthoDB" id="466056at2"/>
<dbReference type="RefSeq" id="WP_107011213.1">
    <property type="nucleotide sequence ID" value="NZ_CP028136.1"/>
</dbReference>
<dbReference type="NCBIfam" id="TIGR02230">
    <property type="entry name" value="ATPase_gene1"/>
    <property type="match status" value="1"/>
</dbReference>
<keyword evidence="1" id="KW-0812">Transmembrane</keyword>
<dbReference type="InterPro" id="IPR011744">
    <property type="entry name" value="ATPase_gene1"/>
</dbReference>
<dbReference type="KEGG" id="grs:C7S20_03705"/>
<dbReference type="Pfam" id="PF09527">
    <property type="entry name" value="ATPase_gene1"/>
    <property type="match status" value="1"/>
</dbReference>